<protein>
    <submittedName>
        <fullName evidence="1">Uncharacterized protein</fullName>
    </submittedName>
</protein>
<evidence type="ECO:0000313" key="2">
    <source>
        <dbReference type="Proteomes" id="UP001187531"/>
    </source>
</evidence>
<reference evidence="1" key="1">
    <citation type="submission" date="2023-07" db="EMBL/GenBank/DDBJ databases">
        <title>Chromosome-level genome assembly of Artemia franciscana.</title>
        <authorList>
            <person name="Jo E."/>
        </authorList>
    </citation>
    <scope>NUCLEOTIDE SEQUENCE</scope>
    <source>
        <tissue evidence="1">Whole body</tissue>
    </source>
</reference>
<keyword evidence="2" id="KW-1185">Reference proteome</keyword>
<organism evidence="1 2">
    <name type="scientific">Artemia franciscana</name>
    <name type="common">Brine shrimp</name>
    <name type="synonym">Artemia sanfranciscana</name>
    <dbReference type="NCBI Taxonomy" id="6661"/>
    <lineage>
        <taxon>Eukaryota</taxon>
        <taxon>Metazoa</taxon>
        <taxon>Ecdysozoa</taxon>
        <taxon>Arthropoda</taxon>
        <taxon>Crustacea</taxon>
        <taxon>Branchiopoda</taxon>
        <taxon>Anostraca</taxon>
        <taxon>Artemiidae</taxon>
        <taxon>Artemia</taxon>
    </lineage>
</organism>
<sequence>MSLENPLNETPERVFDRFKTTAWEIFRPRYPTMTEDDLNTFIEWQWDRFKKDPTMMEHPELLGKMKREFDRMS</sequence>
<proteinExistence type="predicted"/>
<gene>
    <name evidence="1" type="ORF">QYM36_008953</name>
</gene>
<accession>A0AA88L6D3</accession>
<comment type="caution">
    <text evidence="1">The sequence shown here is derived from an EMBL/GenBank/DDBJ whole genome shotgun (WGS) entry which is preliminary data.</text>
</comment>
<dbReference type="Proteomes" id="UP001187531">
    <property type="component" value="Unassembled WGS sequence"/>
</dbReference>
<name>A0AA88L6D3_ARTSF</name>
<dbReference type="AlphaFoldDB" id="A0AA88L6D3"/>
<dbReference type="EMBL" id="JAVRJZ010000013">
    <property type="protein sequence ID" value="KAK2714569.1"/>
    <property type="molecule type" value="Genomic_DNA"/>
</dbReference>
<evidence type="ECO:0000313" key="1">
    <source>
        <dbReference type="EMBL" id="KAK2714569.1"/>
    </source>
</evidence>